<evidence type="ECO:0000313" key="10">
    <source>
        <dbReference type="EMBL" id="SPE06508.1"/>
    </source>
</evidence>
<dbReference type="Proteomes" id="UP000239237">
    <property type="component" value="Unassembled WGS sequence"/>
</dbReference>
<dbReference type="Pfam" id="PF00703">
    <property type="entry name" value="Glyco_hydro_2"/>
    <property type="match status" value="1"/>
</dbReference>
<dbReference type="SUPFAM" id="SSF49303">
    <property type="entry name" value="beta-Galactosidase/glucuronidase domain"/>
    <property type="match status" value="2"/>
</dbReference>
<dbReference type="EMBL" id="OKQU01000001">
    <property type="protein sequence ID" value="SPE06508.1"/>
    <property type="molecule type" value="Genomic_DNA"/>
</dbReference>
<dbReference type="SUPFAM" id="SSF49785">
    <property type="entry name" value="Galactose-binding domain-like"/>
    <property type="match status" value="1"/>
</dbReference>
<dbReference type="Gene3D" id="3.20.20.80">
    <property type="entry name" value="Glycosidases"/>
    <property type="match status" value="1"/>
</dbReference>
<dbReference type="NCBIfam" id="NF007074">
    <property type="entry name" value="PRK09525.1"/>
    <property type="match status" value="1"/>
</dbReference>
<comment type="catalytic activity">
    <reaction evidence="1">
        <text>Hydrolysis of terminal non-reducing beta-D-galactose residues in beta-D-galactosides.</text>
        <dbReference type="EC" id="3.2.1.23"/>
    </reaction>
</comment>
<accession>A0A2N9K7G8</accession>
<dbReference type="FunFam" id="3.20.20.80:FF:000018">
    <property type="entry name" value="Beta-galactosidase"/>
    <property type="match status" value="1"/>
</dbReference>
<dbReference type="InterPro" id="IPR017853">
    <property type="entry name" value="GH"/>
</dbReference>
<dbReference type="GO" id="GO:0030246">
    <property type="term" value="F:carbohydrate binding"/>
    <property type="evidence" value="ECO:0007669"/>
    <property type="project" value="InterPro"/>
</dbReference>
<keyword evidence="5 10" id="KW-0378">Hydrolase</keyword>
<dbReference type="RefSeq" id="WP_105299517.1">
    <property type="nucleotide sequence ID" value="NZ_OKQR01000001.1"/>
</dbReference>
<name>A0A2N9K7G8_9LACO</name>
<comment type="similarity">
    <text evidence="2">Belongs to the glycosyl hydrolase 2 family.</text>
</comment>
<dbReference type="InterPro" id="IPR004199">
    <property type="entry name" value="B-gal_small/dom_5"/>
</dbReference>
<dbReference type="InterPro" id="IPR014718">
    <property type="entry name" value="GH-type_carb-bd"/>
</dbReference>
<dbReference type="InterPro" id="IPR006103">
    <property type="entry name" value="Glyco_hydro_2_cat"/>
</dbReference>
<sequence length="1037" mass="119607">MTSIKQILARHDWENPVVTNWNRLSLHTSMSYANERDKQEIKQPRKSLNGPWQFSYFENLSEIDEEWREKDLPTSKNIHVPSNWQLQGDYDVPVYTNVTYPFPVNPPYVPNENPIGAYSKKVFLDNKWFAENTESHVVFNGVGSAFYLWVNGEWVGYSEDSRLPAEFDITEELRAGENRIAVLVLKWSKASYFEDQDMWRMSGIFRDVDLIRVPKTRFQDLAIETKLDEDLDDATVEVRAQLVGNSADNLSVTAELFYHGISLFKATEQFGNRIIDERGANDNQVSLELPVKNPALWSAEVPNLYDIKVSLHNEEENYQIENKKVGIRKIQIKDGLLTLNNQPLLIRGVNKHEFNSKTGYYFDEKTMIDDIRMMKEHNFNAVRLSHYPNASRWYELCDQYGLYLVDEANIETHGVKPMNYLTNDPKYLPLMMERVTRMVQRDYNHPSIIIWSLGNESGYGHNHDAMYQWLKKTDPSRPIQYEGGGADTPATDIIAPMYARVDQDQVEEVNSKWAIKKWIGLPKEKRPLILCEYAHSMGNSLGGFNKYWEAFEKYPRLQGGFIWDWVDQGLLTKNNEGQSYYAYGGDFGDYPNDRQFSLDGLLFPDRTPKPALLEAKYCQQYFAFQLEKDPTGKVNSMIVSSKYLFKTVNDATLIYQILSNDQVIKTQKIKLNLAPQTEERVSLNFSDNNNDDVYMNCQIVQDSTDGLIRSGTLLAYKQFILRNKPLMISEVPSSSDDYDDFLINDAVDSLSISLDGAIWQFNKRTGWLSNWIKNGQEKVLSPLKDQFSRAALDNDIGVSEVTNIDPDAWFERWQATGFNHLNERLVQFNWTAVKDEVRITTQHQFLSPIDQHIMFISSKEYRITHIGDLKVYVDVWRQVADPQPARIGLSVQINATTNAVAYSGLGPMENYPDRRSSAIRGKWNASLKDLYTPYVFPSENGLRTEVAYLEFDHHVIRALEQRFSFNLSQFSQAQLSAATHRHLLKPEEGVWLNIDGYHMGVGGDDSWSPSVSPEFLLSNDHYHYSFLWSNTEGEANV</sequence>
<dbReference type="SUPFAM" id="SSF51445">
    <property type="entry name" value="(Trans)glycosidases"/>
    <property type="match status" value="1"/>
</dbReference>
<evidence type="ECO:0000259" key="8">
    <source>
        <dbReference type="SMART" id="SM01038"/>
    </source>
</evidence>
<feature type="domain" description="Beta galactosidase small chain/" evidence="8">
    <location>
        <begin position="751"/>
        <end position="1029"/>
    </location>
</feature>
<dbReference type="Gene3D" id="2.70.98.10">
    <property type="match status" value="1"/>
</dbReference>
<evidence type="ECO:0000256" key="3">
    <source>
        <dbReference type="ARBA" id="ARBA00012756"/>
    </source>
</evidence>
<reference evidence="10 11" key="1">
    <citation type="submission" date="2018-02" db="EMBL/GenBank/DDBJ databases">
        <authorList>
            <person name="Cohen D.B."/>
            <person name="Kent A.D."/>
        </authorList>
    </citation>
    <scope>NUCLEOTIDE SEQUENCE [LARGE SCALE GENOMIC DNA]</scope>
    <source>
        <strain evidence="10 11">CECT 9216</strain>
    </source>
</reference>
<evidence type="ECO:0000313" key="11">
    <source>
        <dbReference type="Proteomes" id="UP000237923"/>
    </source>
</evidence>
<dbReference type="SMART" id="SM01038">
    <property type="entry name" value="Bgal_small_N"/>
    <property type="match status" value="1"/>
</dbReference>
<dbReference type="InterPro" id="IPR013783">
    <property type="entry name" value="Ig-like_fold"/>
</dbReference>
<dbReference type="Proteomes" id="UP000237923">
    <property type="component" value="Unassembled WGS sequence"/>
</dbReference>
<dbReference type="Pfam" id="PF02837">
    <property type="entry name" value="Glyco_hydro_2_N"/>
    <property type="match status" value="1"/>
</dbReference>
<reference evidence="9 12" key="2">
    <citation type="submission" date="2018-02" db="EMBL/GenBank/DDBJ databases">
        <authorList>
            <person name="Rodrigo-Torres L."/>
            <person name="Arahal R. D."/>
            <person name="Lucena T."/>
        </authorList>
    </citation>
    <scope>NUCLEOTIDE SEQUENCE [LARGE SCALE GENOMIC DNA]</scope>
    <source>
        <strain evidence="9 12">CECT 8486</strain>
    </source>
</reference>
<evidence type="ECO:0000256" key="1">
    <source>
        <dbReference type="ARBA" id="ARBA00001412"/>
    </source>
</evidence>
<dbReference type="EC" id="3.2.1.23" evidence="3"/>
<evidence type="ECO:0000313" key="12">
    <source>
        <dbReference type="Proteomes" id="UP000239237"/>
    </source>
</evidence>
<dbReference type="InterPro" id="IPR006104">
    <property type="entry name" value="Glyco_hydro_2_N"/>
</dbReference>
<dbReference type="PANTHER" id="PTHR46323:SF2">
    <property type="entry name" value="BETA-GALACTOSIDASE"/>
    <property type="match status" value="1"/>
</dbReference>
<dbReference type="PRINTS" id="PR00132">
    <property type="entry name" value="GLHYDRLASE2"/>
</dbReference>
<dbReference type="Gene3D" id="2.60.120.260">
    <property type="entry name" value="Galactose-binding domain-like"/>
    <property type="match status" value="1"/>
</dbReference>
<evidence type="ECO:0000256" key="7">
    <source>
        <dbReference type="ARBA" id="ARBA00032230"/>
    </source>
</evidence>
<dbReference type="InterPro" id="IPR050347">
    <property type="entry name" value="Bact_Beta-galactosidase"/>
</dbReference>
<keyword evidence="6 10" id="KW-0326">Glycosidase</keyword>
<dbReference type="InterPro" id="IPR036156">
    <property type="entry name" value="Beta-gal/glucu_dom_sf"/>
</dbReference>
<evidence type="ECO:0000256" key="4">
    <source>
        <dbReference type="ARBA" id="ARBA00013303"/>
    </source>
</evidence>
<dbReference type="InterPro" id="IPR006102">
    <property type="entry name" value="Ig-like_GH2"/>
</dbReference>
<proteinExistence type="inferred from homology"/>
<dbReference type="Pfam" id="PF02836">
    <property type="entry name" value="Glyco_hydro_2_C"/>
    <property type="match status" value="1"/>
</dbReference>
<dbReference type="InterPro" id="IPR011013">
    <property type="entry name" value="Gal_mutarotase_sf_dom"/>
</dbReference>
<dbReference type="AlphaFoldDB" id="A0A2N9K7G8"/>
<evidence type="ECO:0000256" key="5">
    <source>
        <dbReference type="ARBA" id="ARBA00022801"/>
    </source>
</evidence>
<dbReference type="Pfam" id="PF16353">
    <property type="entry name" value="LacZ_4"/>
    <property type="match status" value="1"/>
</dbReference>
<dbReference type="InterPro" id="IPR008979">
    <property type="entry name" value="Galactose-bd-like_sf"/>
</dbReference>
<protein>
    <recommendedName>
        <fullName evidence="4">Beta-galactosidase</fullName>
        <ecNumber evidence="3">3.2.1.23</ecNumber>
    </recommendedName>
    <alternativeName>
        <fullName evidence="7">Lactase</fullName>
    </alternativeName>
</protein>
<dbReference type="EMBL" id="OKQR01000001">
    <property type="protein sequence ID" value="SPD91283.1"/>
    <property type="molecule type" value="Genomic_DNA"/>
</dbReference>
<evidence type="ECO:0000256" key="6">
    <source>
        <dbReference type="ARBA" id="ARBA00023295"/>
    </source>
</evidence>
<gene>
    <name evidence="10" type="primary">lacZ</name>
    <name evidence="9" type="ORF">LES8486_00257</name>
    <name evidence="10" type="ORF">LES9216_00404</name>
</gene>
<dbReference type="PANTHER" id="PTHR46323">
    <property type="entry name" value="BETA-GALACTOSIDASE"/>
    <property type="match status" value="1"/>
</dbReference>
<keyword evidence="12" id="KW-1185">Reference proteome</keyword>
<dbReference type="GO" id="GO:0009341">
    <property type="term" value="C:beta-galactosidase complex"/>
    <property type="evidence" value="ECO:0007669"/>
    <property type="project" value="InterPro"/>
</dbReference>
<evidence type="ECO:0000313" key="9">
    <source>
        <dbReference type="EMBL" id="SPD91283.1"/>
    </source>
</evidence>
<organism evidence="10 11">
    <name type="scientific">Leuconostoc suionicum</name>
    <dbReference type="NCBI Taxonomy" id="1511761"/>
    <lineage>
        <taxon>Bacteria</taxon>
        <taxon>Bacillati</taxon>
        <taxon>Bacillota</taxon>
        <taxon>Bacilli</taxon>
        <taxon>Lactobacillales</taxon>
        <taxon>Lactobacillaceae</taxon>
        <taxon>Leuconostoc</taxon>
    </lineage>
</organism>
<dbReference type="GO" id="GO:0004565">
    <property type="term" value="F:beta-galactosidase activity"/>
    <property type="evidence" value="ECO:0007669"/>
    <property type="project" value="UniProtKB-EC"/>
</dbReference>
<evidence type="ECO:0000256" key="2">
    <source>
        <dbReference type="ARBA" id="ARBA00007401"/>
    </source>
</evidence>
<dbReference type="Gene3D" id="2.60.40.10">
    <property type="entry name" value="Immunoglobulins"/>
    <property type="match status" value="2"/>
</dbReference>
<dbReference type="Pfam" id="PF02929">
    <property type="entry name" value="Bgal_small_N"/>
    <property type="match status" value="1"/>
</dbReference>
<dbReference type="InterPro" id="IPR006101">
    <property type="entry name" value="Glyco_hydro_2"/>
</dbReference>
<dbReference type="InterPro" id="IPR032312">
    <property type="entry name" value="LacZ_4"/>
</dbReference>
<keyword evidence="9" id="KW-0238">DNA-binding</keyword>
<dbReference type="GO" id="GO:0005990">
    <property type="term" value="P:lactose catabolic process"/>
    <property type="evidence" value="ECO:0007669"/>
    <property type="project" value="TreeGrafter"/>
</dbReference>
<dbReference type="SUPFAM" id="SSF74650">
    <property type="entry name" value="Galactose mutarotase-like"/>
    <property type="match status" value="1"/>
</dbReference>
<dbReference type="GO" id="GO:0003677">
    <property type="term" value="F:DNA binding"/>
    <property type="evidence" value="ECO:0007669"/>
    <property type="project" value="UniProtKB-KW"/>
</dbReference>